<evidence type="ECO:0000313" key="9">
    <source>
        <dbReference type="Proteomes" id="UP000825935"/>
    </source>
</evidence>
<evidence type="ECO:0000256" key="3">
    <source>
        <dbReference type="ARBA" id="ARBA00023125"/>
    </source>
</evidence>
<feature type="domain" description="WRKY" evidence="7">
    <location>
        <begin position="304"/>
        <end position="370"/>
    </location>
</feature>
<keyword evidence="9" id="KW-1185">Reference proteome</keyword>
<dbReference type="InterPro" id="IPR018872">
    <property type="entry name" value="Zn-cluster-dom"/>
</dbReference>
<organism evidence="8 9">
    <name type="scientific">Ceratopteris richardii</name>
    <name type="common">Triangle waterfern</name>
    <dbReference type="NCBI Taxonomy" id="49495"/>
    <lineage>
        <taxon>Eukaryota</taxon>
        <taxon>Viridiplantae</taxon>
        <taxon>Streptophyta</taxon>
        <taxon>Embryophyta</taxon>
        <taxon>Tracheophyta</taxon>
        <taxon>Polypodiopsida</taxon>
        <taxon>Polypodiidae</taxon>
        <taxon>Polypodiales</taxon>
        <taxon>Pteridineae</taxon>
        <taxon>Pteridaceae</taxon>
        <taxon>Parkerioideae</taxon>
        <taxon>Ceratopteris</taxon>
    </lineage>
</organism>
<keyword evidence="3" id="KW-0238">DNA-binding</keyword>
<dbReference type="SMART" id="SM00774">
    <property type="entry name" value="WRKY"/>
    <property type="match status" value="1"/>
</dbReference>
<gene>
    <name evidence="8" type="ORF">KP509_03G084000</name>
</gene>
<accession>A0A8T2VD31</accession>
<dbReference type="Gene3D" id="2.20.25.80">
    <property type="entry name" value="WRKY domain"/>
    <property type="match status" value="1"/>
</dbReference>
<protein>
    <recommendedName>
        <fullName evidence="7">WRKY domain-containing protein</fullName>
    </recommendedName>
</protein>
<dbReference type="Pfam" id="PF03106">
    <property type="entry name" value="WRKY"/>
    <property type="match status" value="1"/>
</dbReference>
<evidence type="ECO:0000313" key="8">
    <source>
        <dbReference type="EMBL" id="KAH7442349.1"/>
    </source>
</evidence>
<sequence length="372" mass="41589">MTYEHRRFRSQSTVAALMEHDMRLIPPCGRENDQLEASLMSGLESAHRLLQSLLAKGNTSSFMSMEEASIAQDSLSKLRASVRILGGRGRALVRRRPRGQQGLSPPVLLERYGDCHHMRNEPIVTRRLMPEEKETADKQVSVAVDSATYQSAQHPPPPPPLPPPPLPHEEGIDALLSYHSKRLGQHLNMRATCSPGATAVSGLWTEGLVSPFLSMENSVSSARSFLSAVSMDSSLSNDNKYLWYPSYPQLNGNPIANSIRVYHGNRDMTTLDRHCSIIGRGCHCAKRRKSRLRHAIRIPAISNKLSDIPPDDYAWRKYGQKPIKGSPYPRGYYKCSTVKGCPARKHVERARDDPTMLIVTYEGDHSHNLIIP</sequence>
<feature type="region of interest" description="Disordered" evidence="6">
    <location>
        <begin position="147"/>
        <end position="171"/>
    </location>
</feature>
<comment type="subcellular location">
    <subcellularLocation>
        <location evidence="1">Nucleus</location>
    </subcellularLocation>
</comment>
<feature type="compositionally biased region" description="Pro residues" evidence="6">
    <location>
        <begin position="154"/>
        <end position="166"/>
    </location>
</feature>
<comment type="caution">
    <text evidence="8">The sequence shown here is derived from an EMBL/GenBank/DDBJ whole genome shotgun (WGS) entry which is preliminary data.</text>
</comment>
<dbReference type="GO" id="GO:0005634">
    <property type="term" value="C:nucleus"/>
    <property type="evidence" value="ECO:0007669"/>
    <property type="project" value="UniProtKB-SubCell"/>
</dbReference>
<keyword evidence="2" id="KW-0805">Transcription regulation</keyword>
<dbReference type="InterPro" id="IPR036576">
    <property type="entry name" value="WRKY_dom_sf"/>
</dbReference>
<dbReference type="SUPFAM" id="SSF118290">
    <property type="entry name" value="WRKY DNA-binding domain"/>
    <property type="match status" value="1"/>
</dbReference>
<evidence type="ECO:0000256" key="5">
    <source>
        <dbReference type="ARBA" id="ARBA00023242"/>
    </source>
</evidence>
<dbReference type="AlphaFoldDB" id="A0A8T2VD31"/>
<evidence type="ECO:0000256" key="6">
    <source>
        <dbReference type="SAM" id="MobiDB-lite"/>
    </source>
</evidence>
<dbReference type="EMBL" id="CM035408">
    <property type="protein sequence ID" value="KAH7442349.1"/>
    <property type="molecule type" value="Genomic_DNA"/>
</dbReference>
<proteinExistence type="predicted"/>
<dbReference type="Proteomes" id="UP000825935">
    <property type="component" value="Chromosome 3"/>
</dbReference>
<dbReference type="InterPro" id="IPR044810">
    <property type="entry name" value="WRKY_plant"/>
</dbReference>
<keyword evidence="4" id="KW-0804">Transcription</keyword>
<dbReference type="GO" id="GO:0043565">
    <property type="term" value="F:sequence-specific DNA binding"/>
    <property type="evidence" value="ECO:0007669"/>
    <property type="project" value="InterPro"/>
</dbReference>
<evidence type="ECO:0000256" key="2">
    <source>
        <dbReference type="ARBA" id="ARBA00023015"/>
    </source>
</evidence>
<dbReference type="InterPro" id="IPR003657">
    <property type="entry name" value="WRKY_dom"/>
</dbReference>
<keyword evidence="5" id="KW-0539">Nucleus</keyword>
<dbReference type="PROSITE" id="PS50811">
    <property type="entry name" value="WRKY"/>
    <property type="match status" value="1"/>
</dbReference>
<evidence type="ECO:0000256" key="1">
    <source>
        <dbReference type="ARBA" id="ARBA00004123"/>
    </source>
</evidence>
<dbReference type="GO" id="GO:0003700">
    <property type="term" value="F:DNA-binding transcription factor activity"/>
    <property type="evidence" value="ECO:0007669"/>
    <property type="project" value="InterPro"/>
</dbReference>
<name>A0A8T2VD31_CERRI</name>
<dbReference type="OrthoDB" id="1918969at2759"/>
<dbReference type="PANTHER" id="PTHR31282">
    <property type="entry name" value="WRKY TRANSCRIPTION FACTOR 21-RELATED"/>
    <property type="match status" value="1"/>
</dbReference>
<evidence type="ECO:0000256" key="4">
    <source>
        <dbReference type="ARBA" id="ARBA00023163"/>
    </source>
</evidence>
<evidence type="ECO:0000259" key="7">
    <source>
        <dbReference type="PROSITE" id="PS50811"/>
    </source>
</evidence>
<dbReference type="FunFam" id="2.20.25.80:FF:000004">
    <property type="entry name" value="WRKY transcription factor 65"/>
    <property type="match status" value="1"/>
</dbReference>
<dbReference type="Pfam" id="PF10533">
    <property type="entry name" value="Plant_zn_clust"/>
    <property type="match status" value="1"/>
</dbReference>
<reference evidence="8" key="1">
    <citation type="submission" date="2021-08" db="EMBL/GenBank/DDBJ databases">
        <title>WGS assembly of Ceratopteris richardii.</title>
        <authorList>
            <person name="Marchant D.B."/>
            <person name="Chen G."/>
            <person name="Jenkins J."/>
            <person name="Shu S."/>
            <person name="Leebens-Mack J."/>
            <person name="Grimwood J."/>
            <person name="Schmutz J."/>
            <person name="Soltis P."/>
            <person name="Soltis D."/>
            <person name="Chen Z.-H."/>
        </authorList>
    </citation>
    <scope>NUCLEOTIDE SEQUENCE</scope>
    <source>
        <strain evidence="8">Whitten #5841</strain>
        <tissue evidence="8">Leaf</tissue>
    </source>
</reference>